<evidence type="ECO:0000256" key="1">
    <source>
        <dbReference type="SAM" id="MobiDB-lite"/>
    </source>
</evidence>
<proteinExistence type="predicted"/>
<evidence type="ECO:0000313" key="3">
    <source>
        <dbReference type="Proteomes" id="UP001356427"/>
    </source>
</evidence>
<keyword evidence="3" id="KW-1185">Reference proteome</keyword>
<reference evidence="2 3" key="1">
    <citation type="submission" date="2021-04" db="EMBL/GenBank/DDBJ databases">
        <authorList>
            <person name="De Guttry C."/>
            <person name="Zahm M."/>
            <person name="Klopp C."/>
            <person name="Cabau C."/>
            <person name="Louis A."/>
            <person name="Berthelot C."/>
            <person name="Parey E."/>
            <person name="Roest Crollius H."/>
            <person name="Montfort J."/>
            <person name="Robinson-Rechavi M."/>
            <person name="Bucao C."/>
            <person name="Bouchez O."/>
            <person name="Gislard M."/>
            <person name="Lluch J."/>
            <person name="Milhes M."/>
            <person name="Lampietro C."/>
            <person name="Lopez Roques C."/>
            <person name="Donnadieu C."/>
            <person name="Braasch I."/>
            <person name="Desvignes T."/>
            <person name="Postlethwait J."/>
            <person name="Bobe J."/>
            <person name="Wedekind C."/>
            <person name="Guiguen Y."/>
        </authorList>
    </citation>
    <scope>NUCLEOTIDE SEQUENCE [LARGE SCALE GENOMIC DNA]</scope>
    <source>
        <strain evidence="2">Cs_M1</strain>
        <tissue evidence="2">Blood</tissue>
    </source>
</reference>
<name>A0AAN8M635_9TELE</name>
<evidence type="ECO:0000313" key="2">
    <source>
        <dbReference type="EMBL" id="KAK6325153.1"/>
    </source>
</evidence>
<organism evidence="2 3">
    <name type="scientific">Coregonus suidteri</name>
    <dbReference type="NCBI Taxonomy" id="861788"/>
    <lineage>
        <taxon>Eukaryota</taxon>
        <taxon>Metazoa</taxon>
        <taxon>Chordata</taxon>
        <taxon>Craniata</taxon>
        <taxon>Vertebrata</taxon>
        <taxon>Euteleostomi</taxon>
        <taxon>Actinopterygii</taxon>
        <taxon>Neopterygii</taxon>
        <taxon>Teleostei</taxon>
        <taxon>Protacanthopterygii</taxon>
        <taxon>Salmoniformes</taxon>
        <taxon>Salmonidae</taxon>
        <taxon>Coregoninae</taxon>
        <taxon>Coregonus</taxon>
    </lineage>
</organism>
<comment type="caution">
    <text evidence="2">The sequence shown here is derived from an EMBL/GenBank/DDBJ whole genome shotgun (WGS) entry which is preliminary data.</text>
</comment>
<dbReference type="Proteomes" id="UP001356427">
    <property type="component" value="Unassembled WGS sequence"/>
</dbReference>
<feature type="region of interest" description="Disordered" evidence="1">
    <location>
        <begin position="1"/>
        <end position="41"/>
    </location>
</feature>
<dbReference type="EMBL" id="JAGTTL010000003">
    <property type="protein sequence ID" value="KAK6325153.1"/>
    <property type="molecule type" value="Genomic_DNA"/>
</dbReference>
<feature type="compositionally biased region" description="Basic and acidic residues" evidence="1">
    <location>
        <begin position="100"/>
        <end position="122"/>
    </location>
</feature>
<gene>
    <name evidence="2" type="ORF">J4Q44_G00044950</name>
</gene>
<feature type="region of interest" description="Disordered" evidence="1">
    <location>
        <begin position="99"/>
        <end position="132"/>
    </location>
</feature>
<dbReference type="AlphaFoldDB" id="A0AAN8M635"/>
<feature type="region of interest" description="Disordered" evidence="1">
    <location>
        <begin position="160"/>
        <end position="255"/>
    </location>
</feature>
<sequence>MSYKSPVLALPPSLACTHDKDQKQPEQKGKGTSEEVDRCPHAHQLVPDANLTLATPLLCLATKTPVRVRASICRSEDEEPRPWTLEEAKDYWTGIDIESEERSVKEEVSPREGLKREADRAHSKSSNGTVSSERAETILGRVGFLAMNLKQKVTFLKMEEKEKNKELNKKLKDDVKERKEMKAREKEQKKAMKAEKKRDKLEQKKREKERKEKEKAETKRLEGLIKIHNAMMKDRIKKEKKWSEELKKREKAQAE</sequence>
<feature type="compositionally biased region" description="Basic and acidic residues" evidence="1">
    <location>
        <begin position="17"/>
        <end position="40"/>
    </location>
</feature>
<feature type="non-terminal residue" evidence="2">
    <location>
        <position position="255"/>
    </location>
</feature>
<accession>A0AAN8M635</accession>
<protein>
    <submittedName>
        <fullName evidence="2">Uncharacterized protein</fullName>
    </submittedName>
</protein>